<keyword evidence="4" id="KW-1185">Reference proteome</keyword>
<dbReference type="InterPro" id="IPR023606">
    <property type="entry name" value="CoA-Trfase_III_dom_1_sf"/>
</dbReference>
<dbReference type="Proteomes" id="UP001176471">
    <property type="component" value="Unassembled WGS sequence"/>
</dbReference>
<evidence type="ECO:0000313" key="4">
    <source>
        <dbReference type="Proteomes" id="UP001176471"/>
    </source>
</evidence>
<keyword evidence="1 3" id="KW-0808">Transferase</keyword>
<dbReference type="PANTHER" id="PTHR48228:SF6">
    <property type="entry name" value="L-CARNITINE COA-TRANSFERASE"/>
    <property type="match status" value="1"/>
</dbReference>
<dbReference type="Gene3D" id="3.30.1540.10">
    <property type="entry name" value="formyl-coa transferase, domain 3"/>
    <property type="match status" value="2"/>
</dbReference>
<protein>
    <submittedName>
        <fullName evidence="3">CoA transferase</fullName>
        <ecNumber evidence="3">2.8.3.-</ecNumber>
    </submittedName>
</protein>
<dbReference type="RefSeq" id="WP_304536850.1">
    <property type="nucleotide sequence ID" value="NZ_JAUQOM010000008.1"/>
</dbReference>
<sequence>MAGNDVANAVGDDRPLVGLRLVDGATGPMAAIARHFAELGADVIRIEPEEGAADRHAGSRCDGVSLDFVAANLGKRAAPIDRAETLLAGADILIAPRDAFDIDMLRARHPALVVLSVSDFGDTGRFRDWTGSDALFHALSGELSRSGIPGRPPLLPPGQLAIACAVVQAAYVTLVAYWQALKTGQGDHLDFSMLDGTAQALDPGYGIGGSAAGGVLASKLPRGRPDVRFMYPILACKDGFVRLCVLAPRQWQGMFEWMGRPEEFADPSFNKMPVRFQSTTLLPAMARLFADKTRLQAEEEGQRFGVPTAAVLTLEEALETEQMVARQFFKTVDLGNGLDALFPDGVLELDGRRMGIAGPAPALPSPDVEWHPRPNPIHPSNDGDRPFEGLKVLDFGVIVVGAETGRLLADQGADVVKIESSAFPDGSRQSRSTGPISPTFATGHRNRRSLGLDLRHPKGKELLYRLVRDTDVVLTNFKGGTLKTLGLDYETLKAINPRTIVVDSSAFGPTGPWSRRMGYGPLVRASSGLTVQWRYPGEADSFSDALTVYPDHVAGRIGAIGVIGLLIRRLKTNKGGQISVSQSEVMLSHMAARIAATGLERAGHPVIDADKAQSAVYACAGDDEWCVVTIRHDGDEQAIAKVIGAQTLTEWMAQQAPRDAMETLQAAGVPAAAMLRVSDLPGFDYYTERGFFRQSMHPHISEPLTMEASPVRSIRLPAPPDRPAPVFAEHTADLLNERLGLSRAEIEELLAAKVIEEFVPPTTT</sequence>
<comment type="caution">
    <text evidence="3">The sequence shown here is derived from an EMBL/GenBank/DDBJ whole genome shotgun (WGS) entry which is preliminary data.</text>
</comment>
<reference evidence="3" key="1">
    <citation type="submission" date="2023-07" db="EMBL/GenBank/DDBJ databases">
        <title>Bacterial whole genome sequence for Sphingobium sp. HBC34.</title>
        <authorList>
            <person name="Le V."/>
            <person name="Ko S.-R."/>
            <person name="Ahn C.-Y."/>
            <person name="Oh H.-M."/>
        </authorList>
    </citation>
    <scope>NUCLEOTIDE SEQUENCE</scope>
    <source>
        <strain evidence="3">HBC34</strain>
    </source>
</reference>
<dbReference type="Pfam" id="PF02515">
    <property type="entry name" value="CoA_transf_3"/>
    <property type="match status" value="2"/>
</dbReference>
<dbReference type="InterPro" id="IPR003673">
    <property type="entry name" value="CoA-Trfase_fam_III"/>
</dbReference>
<dbReference type="InterPro" id="IPR044855">
    <property type="entry name" value="CoA-Trfase_III_dom3_sf"/>
</dbReference>
<gene>
    <name evidence="3" type="ORF">Q4610_15390</name>
</gene>
<evidence type="ECO:0000313" key="3">
    <source>
        <dbReference type="EMBL" id="MDO7836433.1"/>
    </source>
</evidence>
<dbReference type="EC" id="2.8.3.-" evidence="3"/>
<dbReference type="InterPro" id="IPR050509">
    <property type="entry name" value="CoA-transferase_III"/>
</dbReference>
<feature type="region of interest" description="Disordered" evidence="2">
    <location>
        <begin position="422"/>
        <end position="448"/>
    </location>
</feature>
<dbReference type="SUPFAM" id="SSF89796">
    <property type="entry name" value="CoA-transferase family III (CaiB/BaiF)"/>
    <property type="match status" value="2"/>
</dbReference>
<dbReference type="GO" id="GO:0016740">
    <property type="term" value="F:transferase activity"/>
    <property type="evidence" value="ECO:0007669"/>
    <property type="project" value="UniProtKB-KW"/>
</dbReference>
<evidence type="ECO:0000256" key="1">
    <source>
        <dbReference type="ARBA" id="ARBA00022679"/>
    </source>
</evidence>
<dbReference type="Gene3D" id="3.40.50.10540">
    <property type="entry name" value="Crotonobetainyl-coa:carnitine coa-transferase, domain 1"/>
    <property type="match status" value="2"/>
</dbReference>
<dbReference type="PANTHER" id="PTHR48228">
    <property type="entry name" value="SUCCINYL-COA--D-CITRAMALATE COA-TRANSFERASE"/>
    <property type="match status" value="1"/>
</dbReference>
<accession>A0ABT8ZPR3</accession>
<name>A0ABT8ZPR3_9SPHN</name>
<evidence type="ECO:0000256" key="2">
    <source>
        <dbReference type="SAM" id="MobiDB-lite"/>
    </source>
</evidence>
<feature type="compositionally biased region" description="Polar residues" evidence="2">
    <location>
        <begin position="427"/>
        <end position="440"/>
    </location>
</feature>
<dbReference type="EMBL" id="JAUQOM010000008">
    <property type="protein sequence ID" value="MDO7836433.1"/>
    <property type="molecule type" value="Genomic_DNA"/>
</dbReference>
<organism evidence="3 4">
    <name type="scientific">Sphingobium cyanobacteriorum</name>
    <dbReference type="NCBI Taxonomy" id="3063954"/>
    <lineage>
        <taxon>Bacteria</taxon>
        <taxon>Pseudomonadati</taxon>
        <taxon>Pseudomonadota</taxon>
        <taxon>Alphaproteobacteria</taxon>
        <taxon>Sphingomonadales</taxon>
        <taxon>Sphingomonadaceae</taxon>
        <taxon>Sphingobium</taxon>
    </lineage>
</organism>
<proteinExistence type="predicted"/>